<dbReference type="InterPro" id="IPR000322">
    <property type="entry name" value="Glyco_hydro_31_TIM"/>
</dbReference>
<feature type="compositionally biased region" description="Basic residues" evidence="19">
    <location>
        <begin position="1359"/>
        <end position="1374"/>
    </location>
</feature>
<dbReference type="GO" id="GO:0005829">
    <property type="term" value="C:cytosol"/>
    <property type="evidence" value="ECO:0007669"/>
    <property type="project" value="TreeGrafter"/>
</dbReference>
<comment type="catalytic activity">
    <reaction evidence="15">
        <text>L-threonyl-[protein] + ATP = O-phospho-L-threonyl-[protein] + ADP + H(+)</text>
        <dbReference type="Rhea" id="RHEA:46608"/>
        <dbReference type="Rhea" id="RHEA-COMP:11060"/>
        <dbReference type="Rhea" id="RHEA-COMP:11605"/>
        <dbReference type="ChEBI" id="CHEBI:15378"/>
        <dbReference type="ChEBI" id="CHEBI:30013"/>
        <dbReference type="ChEBI" id="CHEBI:30616"/>
        <dbReference type="ChEBI" id="CHEBI:61977"/>
        <dbReference type="ChEBI" id="CHEBI:456216"/>
        <dbReference type="EC" id="2.7.11.1"/>
    </reaction>
</comment>
<evidence type="ECO:0000259" key="21">
    <source>
        <dbReference type="PROSITE" id="PS50011"/>
    </source>
</evidence>
<comment type="caution">
    <text evidence="24">The sequence shown here is derived from an EMBL/GenBank/DDBJ whole genome shotgun (WGS) entry which is preliminary data.</text>
</comment>
<feature type="domain" description="P-type" evidence="23">
    <location>
        <begin position="15"/>
        <end position="64"/>
    </location>
</feature>
<feature type="compositionally biased region" description="Basic residues" evidence="19">
    <location>
        <begin position="1455"/>
        <end position="1467"/>
    </location>
</feature>
<dbReference type="Pfam" id="PF00780">
    <property type="entry name" value="CNH"/>
    <property type="match status" value="1"/>
</dbReference>
<comment type="caution">
    <text evidence="17">Lacks conserved residue(s) required for the propagation of feature annotation.</text>
</comment>
<dbReference type="GO" id="GO:0016020">
    <property type="term" value="C:membrane"/>
    <property type="evidence" value="ECO:0007669"/>
    <property type="project" value="UniProtKB-SubCell"/>
</dbReference>
<keyword evidence="7 18" id="KW-0547">Nucleotide-binding</keyword>
<protein>
    <recommendedName>
        <fullName evidence="4">non-specific serine/threonine protein kinase</fullName>
        <ecNumber evidence="4">2.7.11.1</ecNumber>
    </recommendedName>
</protein>
<dbReference type="InterPro" id="IPR011013">
    <property type="entry name" value="Gal_mutarotase_sf_dom"/>
</dbReference>
<dbReference type="Gene3D" id="3.20.20.80">
    <property type="entry name" value="Glycosidases"/>
    <property type="match status" value="1"/>
</dbReference>
<dbReference type="FunFam" id="1.10.510.10:FF:000003">
    <property type="entry name" value="TRAF2 and NCK-interacting protein kinase isoform 4"/>
    <property type="match status" value="1"/>
</dbReference>
<keyword evidence="9" id="KW-0378">Hydrolase</keyword>
<dbReference type="PROSITE" id="PS00107">
    <property type="entry name" value="PROTEIN_KINASE_ATP"/>
    <property type="match status" value="1"/>
</dbReference>
<keyword evidence="8 24" id="KW-0418">Kinase</keyword>
<dbReference type="CDD" id="cd06602">
    <property type="entry name" value="GH31_MGAM_SI_GAA"/>
    <property type="match status" value="1"/>
</dbReference>
<feature type="compositionally biased region" description="Basic and acidic residues" evidence="19">
    <location>
        <begin position="1399"/>
        <end position="1408"/>
    </location>
</feature>
<dbReference type="PANTHER" id="PTHR47096">
    <property type="entry name" value="MISSHAPEN LIKE KINASE 1"/>
    <property type="match status" value="1"/>
</dbReference>
<accession>A0A0V0RQD0</accession>
<evidence type="ECO:0000256" key="13">
    <source>
        <dbReference type="ARBA" id="ARBA00023180"/>
    </source>
</evidence>
<organism evidence="24 25">
    <name type="scientific">Trichinella nelsoni</name>
    <dbReference type="NCBI Taxonomy" id="6336"/>
    <lineage>
        <taxon>Eukaryota</taxon>
        <taxon>Metazoa</taxon>
        <taxon>Ecdysozoa</taxon>
        <taxon>Nematoda</taxon>
        <taxon>Enoplea</taxon>
        <taxon>Dorylaimia</taxon>
        <taxon>Trichinellida</taxon>
        <taxon>Trichinellidae</taxon>
        <taxon>Trichinella</taxon>
    </lineage>
</organism>
<dbReference type="PROSITE" id="PS00108">
    <property type="entry name" value="PROTEIN_KINASE_ST"/>
    <property type="match status" value="1"/>
</dbReference>
<dbReference type="Proteomes" id="UP000054630">
    <property type="component" value="Unassembled WGS sequence"/>
</dbReference>
<comment type="similarity">
    <text evidence="3">Belongs to the protein kinase superfamily. STE Ser/Thr protein kinase family. STE20 subfamily.</text>
</comment>
<dbReference type="GO" id="GO:0090599">
    <property type="term" value="F:alpha-glucosidase activity"/>
    <property type="evidence" value="ECO:0007669"/>
    <property type="project" value="UniProtKB-ARBA"/>
</dbReference>
<dbReference type="Pfam" id="PF21365">
    <property type="entry name" value="Glyco_hydro_31_3rd"/>
    <property type="match status" value="1"/>
</dbReference>
<dbReference type="GO" id="GO:0004674">
    <property type="term" value="F:protein serine/threonine kinase activity"/>
    <property type="evidence" value="ECO:0007669"/>
    <property type="project" value="UniProtKB-KW"/>
</dbReference>
<dbReference type="Pfam" id="PF00069">
    <property type="entry name" value="Pkinase"/>
    <property type="match status" value="1"/>
</dbReference>
<feature type="compositionally biased region" description="Low complexity" evidence="19">
    <location>
        <begin position="1669"/>
        <end position="1681"/>
    </location>
</feature>
<dbReference type="SUPFAM" id="SSF57492">
    <property type="entry name" value="Trefoil"/>
    <property type="match status" value="1"/>
</dbReference>
<feature type="region of interest" description="Disordered" evidence="19">
    <location>
        <begin position="1294"/>
        <end position="1315"/>
    </location>
</feature>
<evidence type="ECO:0000256" key="10">
    <source>
        <dbReference type="ARBA" id="ARBA00022840"/>
    </source>
</evidence>
<evidence type="ECO:0000256" key="12">
    <source>
        <dbReference type="ARBA" id="ARBA00023157"/>
    </source>
</evidence>
<feature type="chain" id="PRO_5006868127" description="non-specific serine/threonine protein kinase" evidence="20">
    <location>
        <begin position="26"/>
        <end position="2115"/>
    </location>
</feature>
<feature type="domain" description="CNH" evidence="22">
    <location>
        <begin position="1799"/>
        <end position="2085"/>
    </location>
</feature>
<dbReference type="SUPFAM" id="SSF51011">
    <property type="entry name" value="Glycosyl hydrolase domain"/>
    <property type="match status" value="1"/>
</dbReference>
<dbReference type="PROSITE" id="PS51448">
    <property type="entry name" value="P_TREFOIL_2"/>
    <property type="match status" value="1"/>
</dbReference>
<dbReference type="InterPro" id="IPR013780">
    <property type="entry name" value="Glyco_hydro_b"/>
</dbReference>
<reference evidence="24 25" key="1">
    <citation type="submission" date="2015-01" db="EMBL/GenBank/DDBJ databases">
        <title>Evolution of Trichinella species and genotypes.</title>
        <authorList>
            <person name="Korhonen P.K."/>
            <person name="Edoardo P."/>
            <person name="Giuseppe L.R."/>
            <person name="Gasser R.B."/>
        </authorList>
    </citation>
    <scope>NUCLEOTIDE SEQUENCE [LARGE SCALE GENOMIC DNA]</scope>
    <source>
        <strain evidence="24">ISS37</strain>
    </source>
</reference>
<proteinExistence type="inferred from homology"/>
<evidence type="ECO:0000256" key="4">
    <source>
        <dbReference type="ARBA" id="ARBA00012513"/>
    </source>
</evidence>
<evidence type="ECO:0000256" key="5">
    <source>
        <dbReference type="ARBA" id="ARBA00022527"/>
    </source>
</evidence>
<dbReference type="STRING" id="6336.A0A0V0RQD0"/>
<dbReference type="EC" id="2.7.11.1" evidence="4"/>
<dbReference type="CDD" id="cd06608">
    <property type="entry name" value="STKc_myosinIII_N_like"/>
    <property type="match status" value="1"/>
</dbReference>
<evidence type="ECO:0000256" key="3">
    <source>
        <dbReference type="ARBA" id="ARBA00008874"/>
    </source>
</evidence>
<dbReference type="Gene3D" id="1.10.510.10">
    <property type="entry name" value="Transferase(Phosphotransferase) domain 1"/>
    <property type="match status" value="1"/>
</dbReference>
<comment type="catalytic activity">
    <reaction evidence="16">
        <text>L-seryl-[protein] + ATP = O-phospho-L-seryl-[protein] + ADP + H(+)</text>
        <dbReference type="Rhea" id="RHEA:17989"/>
        <dbReference type="Rhea" id="RHEA-COMP:9863"/>
        <dbReference type="Rhea" id="RHEA-COMP:11604"/>
        <dbReference type="ChEBI" id="CHEBI:15378"/>
        <dbReference type="ChEBI" id="CHEBI:29999"/>
        <dbReference type="ChEBI" id="CHEBI:30616"/>
        <dbReference type="ChEBI" id="CHEBI:83421"/>
        <dbReference type="ChEBI" id="CHEBI:456216"/>
        <dbReference type="EC" id="2.7.11.1"/>
    </reaction>
</comment>
<gene>
    <name evidence="24" type="primary">mig-15</name>
    <name evidence="24" type="ORF">T07_4984</name>
</gene>
<keyword evidence="11" id="KW-0472">Membrane</keyword>
<dbReference type="InterPro" id="IPR001180">
    <property type="entry name" value="CNH_dom"/>
</dbReference>
<keyword evidence="6" id="KW-0808">Transferase</keyword>
<feature type="signal peptide" evidence="20">
    <location>
        <begin position="1"/>
        <end position="25"/>
    </location>
</feature>
<dbReference type="PROSITE" id="PS00129">
    <property type="entry name" value="GLYCOSYL_HYDROL_F31_1"/>
    <property type="match status" value="1"/>
</dbReference>
<feature type="compositionally biased region" description="Polar residues" evidence="19">
    <location>
        <begin position="1708"/>
        <end position="1726"/>
    </location>
</feature>
<dbReference type="InterPro" id="IPR011009">
    <property type="entry name" value="Kinase-like_dom_sf"/>
</dbReference>
<feature type="region of interest" description="Disordered" evidence="19">
    <location>
        <begin position="1668"/>
        <end position="1734"/>
    </location>
</feature>
<evidence type="ECO:0000313" key="25">
    <source>
        <dbReference type="Proteomes" id="UP000054630"/>
    </source>
</evidence>
<evidence type="ECO:0000256" key="11">
    <source>
        <dbReference type="ARBA" id="ARBA00023136"/>
    </source>
</evidence>
<evidence type="ECO:0000256" key="8">
    <source>
        <dbReference type="ARBA" id="ARBA00022777"/>
    </source>
</evidence>
<dbReference type="InterPro" id="IPR000719">
    <property type="entry name" value="Prot_kinase_dom"/>
</dbReference>
<dbReference type="Gene3D" id="4.10.110.10">
    <property type="entry name" value="Spasmolytic Protein, domain 1"/>
    <property type="match status" value="1"/>
</dbReference>
<dbReference type="SUPFAM" id="SSF56112">
    <property type="entry name" value="Protein kinase-like (PK-like)"/>
    <property type="match status" value="1"/>
</dbReference>
<keyword evidence="13" id="KW-0325">Glycoprotein</keyword>
<evidence type="ECO:0000256" key="9">
    <source>
        <dbReference type="ARBA" id="ARBA00022801"/>
    </source>
</evidence>
<dbReference type="CDD" id="cd14752">
    <property type="entry name" value="GH31_N"/>
    <property type="match status" value="1"/>
</dbReference>
<keyword evidence="14" id="KW-0326">Glycosidase</keyword>
<dbReference type="SMART" id="SM00018">
    <property type="entry name" value="PD"/>
    <property type="match status" value="1"/>
</dbReference>
<evidence type="ECO:0000256" key="18">
    <source>
        <dbReference type="PROSITE-ProRule" id="PRU10141"/>
    </source>
</evidence>
<evidence type="ECO:0000256" key="20">
    <source>
        <dbReference type="SAM" id="SignalP"/>
    </source>
</evidence>
<comment type="subcellular location">
    <subcellularLocation>
        <location evidence="1">Membrane</location>
    </subcellularLocation>
</comment>
<evidence type="ECO:0000256" key="17">
    <source>
        <dbReference type="PROSITE-ProRule" id="PRU00779"/>
    </source>
</evidence>
<evidence type="ECO:0000256" key="14">
    <source>
        <dbReference type="ARBA" id="ARBA00023295"/>
    </source>
</evidence>
<dbReference type="Pfam" id="PF01055">
    <property type="entry name" value="Glyco_hydro_31_2nd"/>
    <property type="match status" value="1"/>
</dbReference>
<feature type="region of interest" description="Disordered" evidence="19">
    <location>
        <begin position="1439"/>
        <end position="1471"/>
    </location>
</feature>
<keyword evidence="25" id="KW-1185">Reference proteome</keyword>
<dbReference type="Pfam" id="PF00088">
    <property type="entry name" value="Trefoil"/>
    <property type="match status" value="1"/>
</dbReference>
<feature type="region of interest" description="Disordered" evidence="19">
    <location>
        <begin position="1346"/>
        <end position="1425"/>
    </location>
</feature>
<dbReference type="InterPro" id="IPR048395">
    <property type="entry name" value="Glyco_hydro_31_C"/>
</dbReference>
<evidence type="ECO:0000256" key="1">
    <source>
        <dbReference type="ARBA" id="ARBA00004370"/>
    </source>
</evidence>
<dbReference type="PROSITE" id="PS50219">
    <property type="entry name" value="CNH"/>
    <property type="match status" value="1"/>
</dbReference>
<dbReference type="CDD" id="cd00111">
    <property type="entry name" value="Trefoil"/>
    <property type="match status" value="1"/>
</dbReference>
<evidence type="ECO:0000256" key="2">
    <source>
        <dbReference type="ARBA" id="ARBA00007806"/>
    </source>
</evidence>
<evidence type="ECO:0000256" key="16">
    <source>
        <dbReference type="ARBA" id="ARBA00048679"/>
    </source>
</evidence>
<dbReference type="GO" id="GO:0005975">
    <property type="term" value="P:carbohydrate metabolic process"/>
    <property type="evidence" value="ECO:0007669"/>
    <property type="project" value="InterPro"/>
</dbReference>
<dbReference type="SUPFAM" id="SSF74650">
    <property type="entry name" value="Galactose mutarotase-like"/>
    <property type="match status" value="1"/>
</dbReference>
<feature type="compositionally biased region" description="Low complexity" evidence="19">
    <location>
        <begin position="1445"/>
        <end position="1454"/>
    </location>
</feature>
<dbReference type="InterPro" id="IPR044913">
    <property type="entry name" value="P_trefoil_dom_sf"/>
</dbReference>
<keyword evidence="12" id="KW-1015">Disulfide bond</keyword>
<dbReference type="InterPro" id="IPR051700">
    <property type="entry name" value="STE20_Ser-Thr_kinase"/>
</dbReference>
<dbReference type="FunFam" id="3.30.200.20:FF:000006">
    <property type="entry name" value="TRAF2 and NCK-interacting protein kinase isoform 4"/>
    <property type="match status" value="1"/>
</dbReference>
<dbReference type="EMBL" id="JYDL01000103">
    <property type="protein sequence ID" value="KRX16631.1"/>
    <property type="molecule type" value="Genomic_DNA"/>
</dbReference>
<dbReference type="Pfam" id="PF13802">
    <property type="entry name" value="Gal_mutarotas_2"/>
    <property type="match status" value="1"/>
</dbReference>
<dbReference type="InterPro" id="IPR030458">
    <property type="entry name" value="Glyco_hydro_31_AS"/>
</dbReference>
<feature type="domain" description="Protein kinase" evidence="21">
    <location>
        <begin position="953"/>
        <end position="1210"/>
    </location>
</feature>
<evidence type="ECO:0000259" key="22">
    <source>
        <dbReference type="PROSITE" id="PS50219"/>
    </source>
</evidence>
<feature type="compositionally biased region" description="Acidic residues" evidence="19">
    <location>
        <begin position="1245"/>
        <end position="1254"/>
    </location>
</feature>
<keyword evidence="20" id="KW-0732">Signal</keyword>
<dbReference type="Gene3D" id="2.60.40.1760">
    <property type="entry name" value="glycosyl hydrolase (family 31)"/>
    <property type="match status" value="1"/>
</dbReference>
<dbReference type="OrthoDB" id="8957712at2759"/>
<name>A0A0V0RQD0_9BILA</name>
<dbReference type="SMART" id="SM00220">
    <property type="entry name" value="S_TKc"/>
    <property type="match status" value="1"/>
</dbReference>
<dbReference type="InterPro" id="IPR008271">
    <property type="entry name" value="Ser/Thr_kinase_AS"/>
</dbReference>
<evidence type="ECO:0000256" key="7">
    <source>
        <dbReference type="ARBA" id="ARBA00022741"/>
    </source>
</evidence>
<dbReference type="Gene3D" id="2.60.40.1180">
    <property type="entry name" value="Golgi alpha-mannosidase II"/>
    <property type="match status" value="2"/>
</dbReference>
<feature type="compositionally biased region" description="Basic and acidic residues" evidence="19">
    <location>
        <begin position="1255"/>
        <end position="1266"/>
    </location>
</feature>
<keyword evidence="10 18" id="KW-0067">ATP-binding</keyword>
<dbReference type="InterPro" id="IPR017853">
    <property type="entry name" value="GH"/>
</dbReference>
<feature type="binding site" evidence="18">
    <location>
        <position position="982"/>
    </location>
    <ligand>
        <name>ATP</name>
        <dbReference type="ChEBI" id="CHEBI:30616"/>
    </ligand>
</feature>
<evidence type="ECO:0000256" key="15">
    <source>
        <dbReference type="ARBA" id="ARBA00047899"/>
    </source>
</evidence>
<feature type="region of interest" description="Disordered" evidence="19">
    <location>
        <begin position="1521"/>
        <end position="1541"/>
    </location>
</feature>
<dbReference type="SMART" id="SM00036">
    <property type="entry name" value="CNH"/>
    <property type="match status" value="1"/>
</dbReference>
<dbReference type="InterPro" id="IPR017441">
    <property type="entry name" value="Protein_kinase_ATP_BS"/>
</dbReference>
<dbReference type="InterPro" id="IPR000519">
    <property type="entry name" value="P_trefoil_dom"/>
</dbReference>
<sequence>MCKIALITDCFLLLLLCQTMPILNSSIILDCHPDPMATMEQCQSRGCVWQASSEPNVPWCRFFDNPQDPHFAGYEITSNDHFTETVAPYFVANLKRKPTPTLFGDDFHQALMKVESLSDSIISITFTSNHSVDAAGHHVHHVHLDTALNNFRQAVLNKTPVDPLYRLYLDQDPFGFAIVRNKTGRVLVDSRNLPGFTLAEQYSQLAFKVPSEDLYGLGENVHEQLKHNFQWRRWTMMARDHPPEGGPSNLYGVHPFYLCMEDEEGNAHGVFIFNTHAMDVTLQPDPSVVTFRTIGGPLQLFVMLGPTPAQVVSQYLTLVGNPNFPPYWSLGFHLSRFGYKNLTMLAEVVERNRNANIPQDGQFLDIDYMKNRMDFVVDDDNFKNLNNFVDQLHQQYQMKLIPIIDPGIPSQPEQPYEPVEHGLKMDIFIKDANTGQPLEGVVWPGKTYWPDFTNPDTVTYWTYFLKRLHKTVSFDGIWIDMNEPANFVDGSTSGCTQNKLNQPPYNPAAGNILEKTICMDADQYLGKHYHLHNIYGLSESIVTHTALSNIIPGKRPFILSRSTFSGSGQFANHWSGDNWSQWSHMRWSIINMLEFQLFGIPMTGSDICGFNGNADEELCLRWSQLGAFYPFSRNHNTDNSDVDQDPASWSPETTAAIRKVLLLRYSLLPYLYTLFFWAHFVGATVVRPLFFEYPADKTARTIDDQFLWGSSLMIVPILEPYSTLREAYFPAGRWYNLTSLEEVEIEYRNRTVYIGKQNIGLFFKGGSIIPWQIPVNNTHWSRRNPINLLICLDEEQRAVGNLFWDDGEAHDSVVENKHTLVDLKFEETRKFQLTAVHYYTELTVDKVVVLGLQGGLPAGATLDGQRLPSKHFQIDPDKTIISLLHLNITFSASSFVHLIELECYLPLKAAKPEVSEHSRFHFLFSNKSSATMTANCSLDDIDLNALRDPAGIFDLIEVVGNGTYGQVYKGRHVKTGQLAAIKIMNINQDEEEEIKLEINVLKKYSHHRNIATYYGAFIKKQPSSTGKGDQLWLVMEYCGTKGLSLKEEWIAYVCREILRGLAHLHANKVIHRDIKGQNVLLTDNAEVKLVDFGVSAQLDRTVGRRNTFIGTPYWMAPEVIACDENPDATYDSRSDLWSLGITSLEMAEGQPPLCDMHPMRALFLIPRNAPPRLRSTKRWSKKFHSFVETVLVKDYHQRPYTEQLLRHPFIRDLPTERQVRIAIKDHLDRHRRLTRRDHTEYEYSGSEEEEEEEDQSRAEINERSSKGSDGPPTSVLPVQDDNTLRKNFLKLQEGRSLFESPAPQSVKRQPRPTAGVARLGAAATRALAPKSRHAHQYVAPNFKYTKYGPSPEQQDLNKHHMQVKHRPLSQHSHHHDNVAAAAKVRYRQSAGGKCGNSSRDVERRSDRPRSHRHPSPPSNPNLQSDHSVGVFAKAVAQSPLATSFQQQQQQQHSAAGHHHPHHHHHHQLQLGSAVGVGSVLAQNLQRKHSAPVLNRRPEDLDQLAAELSQMGNIKSVVNKGKSTAMNSESPPVPPPRDASISSSALLQESSKEMEINGNDDDLATVTASEPVRPLSECKEGTLRASVSSGDMAPEKPLPPTPDASSPGDDDDGTLIIRRPGRDQSSGRSYRRSSHYKDKANNKAKNARFLNLNFVEFKFDDIGQRTAFASSPQFGSSSSSGGELDSAERAQALSRRSSTVLPDLLPKNKVSSNVTQGNSNEALSTSSTPPPPNALQKKEKSFIVFGFGSGAAGVGAGGSTVERPTRTQREIADVNVNVNPASSQSENSVPEIRKYKKKFSSEVLCAALWGVNLLIGTDSGLVLLDRSGQGKVYHLINRRRFDQMTVLEGQNILVTISGKKRRIRVYYLSWLKQKILRSEGVEKRNGFVNVGDLQGAIHFKIVKYERIKFLVIGLESSIEIYAWAPKPYHKFMAFKSFGQLTHQPLIVDLTVEENARLKVLYGSSEGFHAIDLDSASIYDIHVPTHVQGFIVPHCIVILPNTNGMQLLLCYDNEGVYVNTYGKMTKNVVLQWGEMPTSVAYISTGQIMGWGNKAIEIRSVETGHLDGVFMHKKAQKLKFLCDRNDKVFFSSAKGGGSCQIYFMTLNKPGMPNCVYIA</sequence>
<evidence type="ECO:0000256" key="6">
    <source>
        <dbReference type="ARBA" id="ARBA00022679"/>
    </source>
</evidence>
<dbReference type="InterPro" id="IPR025887">
    <property type="entry name" value="Glyco_hydro_31_N_dom"/>
</dbReference>
<feature type="region of interest" description="Disordered" evidence="19">
    <location>
        <begin position="1238"/>
        <end position="1281"/>
    </location>
</feature>
<dbReference type="GO" id="GO:0005524">
    <property type="term" value="F:ATP binding"/>
    <property type="evidence" value="ECO:0007669"/>
    <property type="project" value="UniProtKB-UniRule"/>
</dbReference>
<feature type="region of interest" description="Disordered" evidence="19">
    <location>
        <begin position="1569"/>
        <end position="1639"/>
    </location>
</feature>
<dbReference type="SUPFAM" id="SSF51445">
    <property type="entry name" value="(Trans)glycosidases"/>
    <property type="match status" value="1"/>
</dbReference>
<dbReference type="Gene3D" id="3.30.200.20">
    <property type="entry name" value="Phosphorylase Kinase, domain 1"/>
    <property type="match status" value="1"/>
</dbReference>
<dbReference type="GO" id="GO:0030246">
    <property type="term" value="F:carbohydrate binding"/>
    <property type="evidence" value="ECO:0007669"/>
    <property type="project" value="InterPro"/>
</dbReference>
<keyword evidence="5" id="KW-0723">Serine/threonine-protein kinase</keyword>
<evidence type="ECO:0000256" key="19">
    <source>
        <dbReference type="SAM" id="MobiDB-lite"/>
    </source>
</evidence>
<evidence type="ECO:0000313" key="24">
    <source>
        <dbReference type="EMBL" id="KRX16631.1"/>
    </source>
</evidence>
<dbReference type="PROSITE" id="PS50011">
    <property type="entry name" value="PROTEIN_KINASE_DOM"/>
    <property type="match status" value="1"/>
</dbReference>
<dbReference type="PANTHER" id="PTHR47096:SF1">
    <property type="entry name" value="MISSHAPEN LIKE KINASE 1"/>
    <property type="match status" value="1"/>
</dbReference>
<comment type="similarity">
    <text evidence="2">Belongs to the glycosyl hydrolase 31 family.</text>
</comment>
<evidence type="ECO:0000259" key="23">
    <source>
        <dbReference type="PROSITE" id="PS51448"/>
    </source>
</evidence>